<keyword evidence="2" id="KW-1185">Reference proteome</keyword>
<accession>A0ABP4FUL9</accession>
<comment type="caution">
    <text evidence="1">The sequence shown here is derived from an EMBL/GenBank/DDBJ whole genome shotgun (WGS) entry which is preliminary data.</text>
</comment>
<evidence type="ECO:0000313" key="1">
    <source>
        <dbReference type="EMBL" id="GAA1200889.1"/>
    </source>
</evidence>
<protein>
    <recommendedName>
        <fullName evidence="3">Asp23 family, cell envelope-related function</fullName>
    </recommendedName>
</protein>
<reference evidence="2" key="1">
    <citation type="journal article" date="2019" name="Int. J. Syst. Evol. Microbiol.">
        <title>The Global Catalogue of Microorganisms (GCM) 10K type strain sequencing project: providing services to taxonomists for standard genome sequencing and annotation.</title>
        <authorList>
            <consortium name="The Broad Institute Genomics Platform"/>
            <consortium name="The Broad Institute Genome Sequencing Center for Infectious Disease"/>
            <person name="Wu L."/>
            <person name="Ma J."/>
        </authorList>
    </citation>
    <scope>NUCLEOTIDE SEQUENCE [LARGE SCALE GENOMIC DNA]</scope>
    <source>
        <strain evidence="2">JCM 13022</strain>
    </source>
</reference>
<dbReference type="Proteomes" id="UP001500467">
    <property type="component" value="Unassembled WGS sequence"/>
</dbReference>
<dbReference type="EMBL" id="BAAALM010000005">
    <property type="protein sequence ID" value="GAA1200889.1"/>
    <property type="molecule type" value="Genomic_DNA"/>
</dbReference>
<name>A0ABP4FUL9_9PSEU</name>
<organism evidence="1 2">
    <name type="scientific">Prauserella alba</name>
    <dbReference type="NCBI Taxonomy" id="176898"/>
    <lineage>
        <taxon>Bacteria</taxon>
        <taxon>Bacillati</taxon>
        <taxon>Actinomycetota</taxon>
        <taxon>Actinomycetes</taxon>
        <taxon>Pseudonocardiales</taxon>
        <taxon>Pseudonocardiaceae</taxon>
        <taxon>Prauserella</taxon>
    </lineage>
</organism>
<sequence>MLRELSGLRPATPVTRSWVPWDADVMAVDIDDHAVEIRVVALTLPLEPVLRDAASALAPSLNDSSWRDTRLRLVVTDVDRGALDSLHVPGDADHTNGS</sequence>
<gene>
    <name evidence="1" type="ORF">GCM10009675_16660</name>
</gene>
<evidence type="ECO:0008006" key="3">
    <source>
        <dbReference type="Google" id="ProtNLM"/>
    </source>
</evidence>
<evidence type="ECO:0000313" key="2">
    <source>
        <dbReference type="Proteomes" id="UP001500467"/>
    </source>
</evidence>
<proteinExistence type="predicted"/>